<protein>
    <recommendedName>
        <fullName evidence="6">Peptidyl-prolyl cis-trans isomerase</fullName>
        <ecNumber evidence="6">5.2.1.8</ecNumber>
    </recommendedName>
</protein>
<dbReference type="FunFam" id="3.10.50.40:FF:000047">
    <property type="entry name" value="Peptidylprolyl isomerase"/>
    <property type="match status" value="1"/>
</dbReference>
<gene>
    <name evidence="9" type="ORF">EJ995_06550</name>
</gene>
<dbReference type="InterPro" id="IPR020892">
    <property type="entry name" value="Cyclophilin-type_PPIase_CS"/>
</dbReference>
<evidence type="ECO:0000259" key="8">
    <source>
        <dbReference type="PROSITE" id="PS50072"/>
    </source>
</evidence>
<feature type="domain" description="PPIase cyclophilin-type" evidence="8">
    <location>
        <begin position="14"/>
        <end position="145"/>
    </location>
</feature>
<comment type="catalytic activity">
    <reaction evidence="1 5 6">
        <text>[protein]-peptidylproline (omega=180) = [protein]-peptidylproline (omega=0)</text>
        <dbReference type="Rhea" id="RHEA:16237"/>
        <dbReference type="Rhea" id="RHEA-COMP:10747"/>
        <dbReference type="Rhea" id="RHEA-COMP:10748"/>
        <dbReference type="ChEBI" id="CHEBI:83833"/>
        <dbReference type="ChEBI" id="CHEBI:83834"/>
        <dbReference type="EC" id="5.2.1.8"/>
    </reaction>
</comment>
<dbReference type="InterPro" id="IPR044666">
    <property type="entry name" value="Cyclophilin_A-like"/>
</dbReference>
<evidence type="ECO:0000259" key="7">
    <source>
        <dbReference type="PROSITE" id="PS50059"/>
    </source>
</evidence>
<evidence type="ECO:0000256" key="2">
    <source>
        <dbReference type="ARBA" id="ARBA00007365"/>
    </source>
</evidence>
<dbReference type="Proteomes" id="UP000279600">
    <property type="component" value="Chromosome"/>
</dbReference>
<evidence type="ECO:0000313" key="9">
    <source>
        <dbReference type="EMBL" id="AZQ43906.1"/>
    </source>
</evidence>
<dbReference type="PROSITE" id="PS00170">
    <property type="entry name" value="CSA_PPIASE_1"/>
    <property type="match status" value="1"/>
</dbReference>
<comment type="similarity">
    <text evidence="2">Belongs to the cyclophilin-type PPIase family.</text>
</comment>
<dbReference type="InterPro" id="IPR001179">
    <property type="entry name" value="PPIase_FKBP_dom"/>
</dbReference>
<dbReference type="SUPFAM" id="SSF50891">
    <property type="entry name" value="Cyclophilin-like"/>
    <property type="match status" value="1"/>
</dbReference>
<dbReference type="Gene3D" id="2.40.100.10">
    <property type="entry name" value="Cyclophilin-like"/>
    <property type="match status" value="1"/>
</dbReference>
<dbReference type="SUPFAM" id="SSF54534">
    <property type="entry name" value="FKBP-like"/>
    <property type="match status" value="1"/>
</dbReference>
<keyword evidence="4 5" id="KW-0413">Isomerase</keyword>
<dbReference type="CDD" id="cd00317">
    <property type="entry name" value="cyclophilin"/>
    <property type="match status" value="1"/>
</dbReference>
<evidence type="ECO:0000313" key="10">
    <source>
        <dbReference type="Proteomes" id="UP000279600"/>
    </source>
</evidence>
<dbReference type="PRINTS" id="PR00153">
    <property type="entry name" value="CSAPPISMRASE"/>
</dbReference>
<organism evidence="9 10">
    <name type="scientific">Nonlabens ponticola</name>
    <dbReference type="NCBI Taxonomy" id="2496866"/>
    <lineage>
        <taxon>Bacteria</taxon>
        <taxon>Pseudomonadati</taxon>
        <taxon>Bacteroidota</taxon>
        <taxon>Flavobacteriia</taxon>
        <taxon>Flavobacteriales</taxon>
        <taxon>Flavobacteriaceae</taxon>
        <taxon>Nonlabens</taxon>
    </lineage>
</organism>
<dbReference type="InterPro" id="IPR029000">
    <property type="entry name" value="Cyclophilin-like_dom_sf"/>
</dbReference>
<dbReference type="KEGG" id="noj:EJ995_06550"/>
<accession>A0A3S9MXA5</accession>
<name>A0A3S9MXA5_9FLAO</name>
<dbReference type="Gene3D" id="3.10.50.40">
    <property type="match status" value="1"/>
</dbReference>
<evidence type="ECO:0000256" key="4">
    <source>
        <dbReference type="ARBA" id="ARBA00023235"/>
    </source>
</evidence>
<dbReference type="RefSeq" id="WP_126446808.1">
    <property type="nucleotide sequence ID" value="NZ_CP034549.1"/>
</dbReference>
<dbReference type="GO" id="GO:0003755">
    <property type="term" value="F:peptidyl-prolyl cis-trans isomerase activity"/>
    <property type="evidence" value="ECO:0007669"/>
    <property type="project" value="UniProtKB-UniRule"/>
</dbReference>
<keyword evidence="3 5" id="KW-0697">Rotamase</keyword>
<dbReference type="InterPro" id="IPR046357">
    <property type="entry name" value="PPIase_dom_sf"/>
</dbReference>
<dbReference type="GO" id="GO:0006457">
    <property type="term" value="P:protein folding"/>
    <property type="evidence" value="ECO:0007669"/>
    <property type="project" value="InterPro"/>
</dbReference>
<dbReference type="Pfam" id="PF00160">
    <property type="entry name" value="Pro_isomerase"/>
    <property type="match status" value="1"/>
</dbReference>
<feature type="domain" description="PPIase FKBP-type" evidence="7">
    <location>
        <begin position="222"/>
        <end position="310"/>
    </location>
</feature>
<dbReference type="OrthoDB" id="9807797at2"/>
<sequence length="310" mass="33648">MNDGIYAHFDTSKGEILVQLHYKRTPGTVGNFVALAEGNLENDAKAQGTHYYDGLKFHRVIPDFMIQGGDPQGTGAGGPGYKFDDEFHPELRHDGPGVLSMANAGPGTNGSQFFITHVETAWLDDKHTVFGKVVEGMDVVNKIEQGDEIKSVTIKRQGADAEAYNAVESFRKFEGAAKLREEQARKQADQELDEIAAGFDKTDSGLRYKIINKGDGKKANKGDQVSVHYKGMLPDGKVFDSSFERKKPIDFQVGVGQVIAGWDEGITMLQVGDKARFVIPSHLGYGSAGAGGVIPPNATLVFDVELVDVK</sequence>
<dbReference type="PROSITE" id="PS50072">
    <property type="entry name" value="CSA_PPIASE_2"/>
    <property type="match status" value="1"/>
</dbReference>
<proteinExistence type="inferred from homology"/>
<dbReference type="PANTHER" id="PTHR45625:SF4">
    <property type="entry name" value="PEPTIDYLPROLYL ISOMERASE DOMAIN AND WD REPEAT-CONTAINING PROTEIN 1"/>
    <property type="match status" value="1"/>
</dbReference>
<comment type="similarity">
    <text evidence="6">Belongs to the FKBP-type PPIase family.</text>
</comment>
<keyword evidence="10" id="KW-1185">Reference proteome</keyword>
<dbReference type="InterPro" id="IPR002130">
    <property type="entry name" value="Cyclophilin-type_PPIase_dom"/>
</dbReference>
<dbReference type="PROSITE" id="PS50059">
    <property type="entry name" value="FKBP_PPIASE"/>
    <property type="match status" value="1"/>
</dbReference>
<reference evidence="9 10" key="1">
    <citation type="submission" date="2018-12" db="EMBL/GenBank/DDBJ databases">
        <title>Complete genome of Nonlabens sp. MJ115.</title>
        <authorList>
            <person name="Choi H.S."/>
            <person name="Jung J."/>
        </authorList>
    </citation>
    <scope>NUCLEOTIDE SEQUENCE [LARGE SCALE GENOMIC DNA]</scope>
    <source>
        <strain evidence="9 10">MJ115</strain>
    </source>
</reference>
<evidence type="ECO:0000256" key="5">
    <source>
        <dbReference type="PROSITE-ProRule" id="PRU00277"/>
    </source>
</evidence>
<evidence type="ECO:0000256" key="3">
    <source>
        <dbReference type="ARBA" id="ARBA00023110"/>
    </source>
</evidence>
<dbReference type="PANTHER" id="PTHR45625">
    <property type="entry name" value="PEPTIDYL-PROLYL CIS-TRANS ISOMERASE-RELATED"/>
    <property type="match status" value="1"/>
</dbReference>
<evidence type="ECO:0000256" key="6">
    <source>
        <dbReference type="RuleBase" id="RU003915"/>
    </source>
</evidence>
<evidence type="ECO:0000256" key="1">
    <source>
        <dbReference type="ARBA" id="ARBA00000971"/>
    </source>
</evidence>
<dbReference type="EMBL" id="CP034549">
    <property type="protein sequence ID" value="AZQ43906.1"/>
    <property type="molecule type" value="Genomic_DNA"/>
</dbReference>
<dbReference type="EC" id="5.2.1.8" evidence="6"/>
<dbReference type="AlphaFoldDB" id="A0A3S9MXA5"/>
<dbReference type="Pfam" id="PF00254">
    <property type="entry name" value="FKBP_C"/>
    <property type="match status" value="1"/>
</dbReference>